<dbReference type="EnsemblMetazoa" id="G24674.1">
    <property type="protein sequence ID" value="G24674.1:cds"/>
    <property type="gene ID" value="G24674"/>
</dbReference>
<name>A0A8W8KNK0_MAGGI</name>
<evidence type="ECO:0000256" key="2">
    <source>
        <dbReference type="SAM" id="Phobius"/>
    </source>
</evidence>
<feature type="compositionally biased region" description="Polar residues" evidence="1">
    <location>
        <begin position="24"/>
        <end position="37"/>
    </location>
</feature>
<proteinExistence type="predicted"/>
<evidence type="ECO:0000256" key="1">
    <source>
        <dbReference type="SAM" id="MobiDB-lite"/>
    </source>
</evidence>
<accession>A0A8W8KNK0</accession>
<dbReference type="Proteomes" id="UP000005408">
    <property type="component" value="Unassembled WGS sequence"/>
</dbReference>
<evidence type="ECO:0000313" key="5">
    <source>
        <dbReference type="Proteomes" id="UP000005408"/>
    </source>
</evidence>
<keyword evidence="2" id="KW-1133">Transmembrane helix</keyword>
<dbReference type="AlphaFoldDB" id="A0A8W8KNK0"/>
<feature type="transmembrane region" description="Helical" evidence="2">
    <location>
        <begin position="278"/>
        <end position="300"/>
    </location>
</feature>
<protein>
    <recommendedName>
        <fullName evidence="6">SEA domain-containing protein</fullName>
    </recommendedName>
</protein>
<feature type="signal peptide" evidence="3">
    <location>
        <begin position="1"/>
        <end position="23"/>
    </location>
</feature>
<evidence type="ECO:0000256" key="3">
    <source>
        <dbReference type="SAM" id="SignalP"/>
    </source>
</evidence>
<feature type="compositionally biased region" description="Low complexity" evidence="1">
    <location>
        <begin position="38"/>
        <end position="51"/>
    </location>
</feature>
<keyword evidence="2" id="KW-0812">Transmembrane</keyword>
<evidence type="ECO:0000313" key="4">
    <source>
        <dbReference type="EnsemblMetazoa" id="G24674.1:cds"/>
    </source>
</evidence>
<organism evidence="4 5">
    <name type="scientific">Magallana gigas</name>
    <name type="common">Pacific oyster</name>
    <name type="synonym">Crassostrea gigas</name>
    <dbReference type="NCBI Taxonomy" id="29159"/>
    <lineage>
        <taxon>Eukaryota</taxon>
        <taxon>Metazoa</taxon>
        <taxon>Spiralia</taxon>
        <taxon>Lophotrochozoa</taxon>
        <taxon>Mollusca</taxon>
        <taxon>Bivalvia</taxon>
        <taxon>Autobranchia</taxon>
        <taxon>Pteriomorphia</taxon>
        <taxon>Ostreida</taxon>
        <taxon>Ostreoidea</taxon>
        <taxon>Ostreidae</taxon>
        <taxon>Magallana</taxon>
    </lineage>
</organism>
<sequence>MEIITALFGFLALTTIHFPTSTSVSNIQQQPTNTNGETTASSTDTTTTTSSEVTRQPLTESHGGNEYPSEPLIVSGAVFRIFFLLNFTGLNYSDLKKELEDHIFTGYDVTIRIFKVSKGGQRRDKRGAVIYRNIPGFSVNTEIDVTLEELRRKEDSLQDFQKIVVKNIHQINQTTVKYLINQTDDIMKSLEDQTNNKTECDAVTNVRRCYPGYDCYAQNYSGECKHKCSEERTRLPCKNEGRCYFDIIANQTACRCRSSIMTVYYGHWCEEKTGRVEFVVGLSVGTVSGLVAIFLLIVCCKRLSTDHRYLSKSHEVEADDFISNELNSDLDYNYFSHYNPCWYSDAAGFSNQIYERRHQAQILESRMYLPRRSASSLPKPRDTELSSFSIKRPKIFSDPVTDVFSPYNSSIDHRHSGITV</sequence>
<keyword evidence="2" id="KW-0472">Membrane</keyword>
<keyword evidence="5" id="KW-1185">Reference proteome</keyword>
<keyword evidence="3" id="KW-0732">Signal</keyword>
<reference evidence="4" key="1">
    <citation type="submission" date="2022-08" db="UniProtKB">
        <authorList>
            <consortium name="EnsemblMetazoa"/>
        </authorList>
    </citation>
    <scope>IDENTIFICATION</scope>
    <source>
        <strain evidence="4">05x7-T-G4-1.051#20</strain>
    </source>
</reference>
<feature type="chain" id="PRO_5036475793" description="SEA domain-containing protein" evidence="3">
    <location>
        <begin position="24"/>
        <end position="420"/>
    </location>
</feature>
<evidence type="ECO:0008006" key="6">
    <source>
        <dbReference type="Google" id="ProtNLM"/>
    </source>
</evidence>
<feature type="region of interest" description="Disordered" evidence="1">
    <location>
        <begin position="24"/>
        <end position="67"/>
    </location>
</feature>